<dbReference type="GeneID" id="93099148"/>
<dbReference type="NCBIfam" id="TIGR02985">
    <property type="entry name" value="Sig70_bacteroi1"/>
    <property type="match status" value="1"/>
</dbReference>
<dbReference type="InterPro" id="IPR013325">
    <property type="entry name" value="RNA_pol_sigma_r2"/>
</dbReference>
<dbReference type="GO" id="GO:0006352">
    <property type="term" value="P:DNA-templated transcription initiation"/>
    <property type="evidence" value="ECO:0007669"/>
    <property type="project" value="InterPro"/>
</dbReference>
<comment type="similarity">
    <text evidence="1">Belongs to the sigma-70 factor family. ECF subfamily.</text>
</comment>
<evidence type="ECO:0000256" key="3">
    <source>
        <dbReference type="ARBA" id="ARBA00023082"/>
    </source>
</evidence>
<dbReference type="Proteomes" id="UP000654720">
    <property type="component" value="Chromosome"/>
</dbReference>
<dbReference type="GO" id="GO:0016987">
    <property type="term" value="F:sigma factor activity"/>
    <property type="evidence" value="ECO:0007669"/>
    <property type="project" value="UniProtKB-KW"/>
</dbReference>
<dbReference type="PANTHER" id="PTHR43133">
    <property type="entry name" value="RNA POLYMERASE ECF-TYPE SIGMA FACTO"/>
    <property type="match status" value="1"/>
</dbReference>
<keyword evidence="10" id="KW-1185">Reference proteome</keyword>
<feature type="domain" description="RNA polymerase sigma factor 70 region 4 type 2" evidence="6">
    <location>
        <begin position="115"/>
        <end position="166"/>
    </location>
</feature>
<dbReference type="GO" id="GO:0003677">
    <property type="term" value="F:DNA binding"/>
    <property type="evidence" value="ECO:0007669"/>
    <property type="project" value="InterPro"/>
</dbReference>
<dbReference type="AlphaFoldDB" id="A0A412X7I1"/>
<dbReference type="InterPro" id="IPR036388">
    <property type="entry name" value="WH-like_DNA-bd_sf"/>
</dbReference>
<dbReference type="STRING" id="1121130.GCA_000519105_00409"/>
<dbReference type="InterPro" id="IPR014284">
    <property type="entry name" value="RNA_pol_sigma-70_dom"/>
</dbReference>
<evidence type="ECO:0000313" key="10">
    <source>
        <dbReference type="Proteomes" id="UP000654720"/>
    </source>
</evidence>
<dbReference type="Pfam" id="PF04542">
    <property type="entry name" value="Sigma70_r2"/>
    <property type="match status" value="1"/>
</dbReference>
<dbReference type="Pfam" id="PF08281">
    <property type="entry name" value="Sigma70_r4_2"/>
    <property type="match status" value="1"/>
</dbReference>
<dbReference type="Proteomes" id="UP000283589">
    <property type="component" value="Unassembled WGS sequence"/>
</dbReference>
<evidence type="ECO:0000313" key="8">
    <source>
        <dbReference type="EMBL" id="RGV36809.1"/>
    </source>
</evidence>
<protein>
    <submittedName>
        <fullName evidence="8">RNA polymerase sigma-70 factor</fullName>
    </submittedName>
</protein>
<dbReference type="SUPFAM" id="SSF88659">
    <property type="entry name" value="Sigma3 and sigma4 domains of RNA polymerase sigma factors"/>
    <property type="match status" value="1"/>
</dbReference>
<evidence type="ECO:0000256" key="1">
    <source>
        <dbReference type="ARBA" id="ARBA00010641"/>
    </source>
</evidence>
<evidence type="ECO:0000256" key="2">
    <source>
        <dbReference type="ARBA" id="ARBA00023015"/>
    </source>
</evidence>
<dbReference type="NCBIfam" id="TIGR02937">
    <property type="entry name" value="sigma70-ECF"/>
    <property type="match status" value="1"/>
</dbReference>
<dbReference type="PANTHER" id="PTHR43133:SF46">
    <property type="entry name" value="RNA POLYMERASE SIGMA-70 FACTOR ECF SUBFAMILY"/>
    <property type="match status" value="1"/>
</dbReference>
<accession>A0A412X7I1</accession>
<evidence type="ECO:0000313" key="9">
    <source>
        <dbReference type="Proteomes" id="UP000283589"/>
    </source>
</evidence>
<reference evidence="8 9" key="1">
    <citation type="submission" date="2018-08" db="EMBL/GenBank/DDBJ databases">
        <title>A genome reference for cultivated species of the human gut microbiota.</title>
        <authorList>
            <person name="Zou Y."/>
            <person name="Xue W."/>
            <person name="Luo G."/>
        </authorList>
    </citation>
    <scope>NUCLEOTIDE SEQUENCE [LARGE SCALE GENOMIC DNA]</scope>
    <source>
        <strain evidence="8 9">AF14-49</strain>
    </source>
</reference>
<evidence type="ECO:0000313" key="7">
    <source>
        <dbReference type="EMBL" id="QRO48295.1"/>
    </source>
</evidence>
<reference evidence="7 10" key="2">
    <citation type="submission" date="2021-02" db="EMBL/GenBank/DDBJ databases">
        <title>FDA dAtabase for Regulatory Grade micrObial Sequences (FDA-ARGOS): Supporting development and validation of Infectious Disease Dx tests.</title>
        <authorList>
            <person name="Carlson P."/>
            <person name="Fischbach M."/>
            <person name="Hastie J."/>
            <person name="Bilen M."/>
            <person name="Cheng A."/>
            <person name="Tallon L."/>
            <person name="Sadzewicz L."/>
            <person name="Zhao X."/>
            <person name="Boylan J."/>
            <person name="Ott S."/>
            <person name="Bowen H."/>
            <person name="Vavikolanu K."/>
            <person name="Mehta A."/>
            <person name="Aluvathingal J."/>
            <person name="Nadendla S."/>
            <person name="Yan Y."/>
            <person name="Sichtig H."/>
        </authorList>
    </citation>
    <scope>NUCLEOTIDE SEQUENCE [LARGE SCALE GENOMIC DNA]</scope>
    <source>
        <strain evidence="7 10">FDAARGOS_1229</strain>
    </source>
</reference>
<dbReference type="InterPro" id="IPR014327">
    <property type="entry name" value="RNA_pol_sigma70_bacteroid"/>
</dbReference>
<dbReference type="InterPro" id="IPR039425">
    <property type="entry name" value="RNA_pol_sigma-70-like"/>
</dbReference>
<dbReference type="EMBL" id="QRZA01000001">
    <property type="protein sequence ID" value="RGV36809.1"/>
    <property type="molecule type" value="Genomic_DNA"/>
</dbReference>
<evidence type="ECO:0000259" key="5">
    <source>
        <dbReference type="Pfam" id="PF04542"/>
    </source>
</evidence>
<proteinExistence type="inferred from homology"/>
<organism evidence="8 9">
    <name type="scientific">Butyricimonas virosa</name>
    <dbReference type="NCBI Taxonomy" id="544645"/>
    <lineage>
        <taxon>Bacteria</taxon>
        <taxon>Pseudomonadati</taxon>
        <taxon>Bacteroidota</taxon>
        <taxon>Bacteroidia</taxon>
        <taxon>Bacteroidales</taxon>
        <taxon>Odoribacteraceae</taxon>
        <taxon>Butyricimonas</taxon>
    </lineage>
</organism>
<dbReference type="RefSeq" id="WP_027199758.1">
    <property type="nucleotide sequence ID" value="NZ_CAJKXH010000010.1"/>
</dbReference>
<feature type="domain" description="RNA polymerase sigma-70 region 2" evidence="5">
    <location>
        <begin position="19"/>
        <end position="81"/>
    </location>
</feature>
<name>A0A412X7I1_9BACT</name>
<dbReference type="SUPFAM" id="SSF88946">
    <property type="entry name" value="Sigma2 domain of RNA polymerase sigma factors"/>
    <property type="match status" value="1"/>
</dbReference>
<keyword evidence="2" id="KW-0805">Transcription regulation</keyword>
<dbReference type="InterPro" id="IPR013324">
    <property type="entry name" value="RNA_pol_sigma_r3/r4-like"/>
</dbReference>
<dbReference type="EMBL" id="CP069450">
    <property type="protein sequence ID" value="QRO48295.1"/>
    <property type="molecule type" value="Genomic_DNA"/>
</dbReference>
<dbReference type="Gene3D" id="1.10.1740.10">
    <property type="match status" value="1"/>
</dbReference>
<keyword evidence="4" id="KW-0804">Transcription</keyword>
<dbReference type="InterPro" id="IPR007627">
    <property type="entry name" value="RNA_pol_sigma70_r2"/>
</dbReference>
<gene>
    <name evidence="8" type="ORF">DWW18_01070</name>
    <name evidence="7" type="ORF">I6J59_09895</name>
</gene>
<dbReference type="Gene3D" id="1.10.10.10">
    <property type="entry name" value="Winged helix-like DNA-binding domain superfamily/Winged helix DNA-binding domain"/>
    <property type="match status" value="1"/>
</dbReference>
<evidence type="ECO:0000259" key="6">
    <source>
        <dbReference type="Pfam" id="PF08281"/>
    </source>
</evidence>
<keyword evidence="3" id="KW-0731">Sigma factor</keyword>
<evidence type="ECO:0000256" key="4">
    <source>
        <dbReference type="ARBA" id="ARBA00023163"/>
    </source>
</evidence>
<sequence length="182" mass="21493">MQKIEKINIRKQGVFDSYFRRYYQTLCYFAFNYLKEQDEAEDVVQEVFMKLLNWDESFDNEEHLKHYLYKAVRNSCLNQIKMTGIRADILESIQKNTPEDENNFFVNVVRAEVYQEIMGAIQDLPTECGRIFKLAYVEGFSNDEIATQLSISVNTVKAQKNKAKIQLREKLKGLYPVLLFFV</sequence>
<dbReference type="InterPro" id="IPR013249">
    <property type="entry name" value="RNA_pol_sigma70_r4_t2"/>
</dbReference>